<dbReference type="Proteomes" id="UP001234178">
    <property type="component" value="Unassembled WGS sequence"/>
</dbReference>
<protein>
    <submittedName>
        <fullName evidence="2">Uncharacterized protein</fullName>
    </submittedName>
</protein>
<feature type="compositionally biased region" description="Low complexity" evidence="1">
    <location>
        <begin position="89"/>
        <end position="103"/>
    </location>
</feature>
<feature type="region of interest" description="Disordered" evidence="1">
    <location>
        <begin position="269"/>
        <end position="305"/>
    </location>
</feature>
<dbReference type="EMBL" id="JAOYFB010000040">
    <property type="protein sequence ID" value="KAK4037576.1"/>
    <property type="molecule type" value="Genomic_DNA"/>
</dbReference>
<proteinExistence type="predicted"/>
<sequence length="333" mass="37682">MTLKSESELAFNVSPGLEELLCNEPTMFCSLVHVAKRSKSSKPRNKDLGSALSFAFRFRVLSYCWKRKTSPTADDEIRPNNQDSGPFTGIRSSGPPIGGPLSPARLPEQKRKRHLARLRGEVAPWTGPIREPLYKNTREGQRECRREEYRNRPVIPPSRPDDPIIIGPSPEQLEINLRRVLDRFAATDPPPRRYFPTPAKRAEFARQISAPATQDFRITRGLFHGPKHQQPDEPVQAAAAEEKRVEGAVGGEDSEEDDTLQLLYESLSIEEPTQAPIPTPPKQTEPTRLGRARGRGLLMPESPRERSKSRIAWIRRLAEQQEQTEHSILKAIR</sequence>
<name>A0ABR0B7C9_9CRUS</name>
<feature type="region of interest" description="Disordered" evidence="1">
    <location>
        <begin position="71"/>
        <end position="111"/>
    </location>
</feature>
<gene>
    <name evidence="2" type="ORF">OUZ56_029607</name>
</gene>
<evidence type="ECO:0000313" key="2">
    <source>
        <dbReference type="EMBL" id="KAK4037576.1"/>
    </source>
</evidence>
<organism evidence="2 3">
    <name type="scientific">Daphnia magna</name>
    <dbReference type="NCBI Taxonomy" id="35525"/>
    <lineage>
        <taxon>Eukaryota</taxon>
        <taxon>Metazoa</taxon>
        <taxon>Ecdysozoa</taxon>
        <taxon>Arthropoda</taxon>
        <taxon>Crustacea</taxon>
        <taxon>Branchiopoda</taxon>
        <taxon>Diplostraca</taxon>
        <taxon>Cladocera</taxon>
        <taxon>Anomopoda</taxon>
        <taxon>Daphniidae</taxon>
        <taxon>Daphnia</taxon>
    </lineage>
</organism>
<reference evidence="2 3" key="1">
    <citation type="journal article" date="2023" name="Nucleic Acids Res.">
        <title>The hologenome of Daphnia magna reveals possible DNA methylation and microbiome-mediated evolution of the host genome.</title>
        <authorList>
            <person name="Chaturvedi A."/>
            <person name="Li X."/>
            <person name="Dhandapani V."/>
            <person name="Marshall H."/>
            <person name="Kissane S."/>
            <person name="Cuenca-Cambronero M."/>
            <person name="Asole G."/>
            <person name="Calvet F."/>
            <person name="Ruiz-Romero M."/>
            <person name="Marangio P."/>
            <person name="Guigo R."/>
            <person name="Rago D."/>
            <person name="Mirbahai L."/>
            <person name="Eastwood N."/>
            <person name="Colbourne J.K."/>
            <person name="Zhou J."/>
            <person name="Mallon E."/>
            <person name="Orsini L."/>
        </authorList>
    </citation>
    <scope>NUCLEOTIDE SEQUENCE [LARGE SCALE GENOMIC DNA]</scope>
    <source>
        <strain evidence="2">LRV0_1</strain>
    </source>
</reference>
<evidence type="ECO:0000313" key="3">
    <source>
        <dbReference type="Proteomes" id="UP001234178"/>
    </source>
</evidence>
<keyword evidence="3" id="KW-1185">Reference proteome</keyword>
<accession>A0ABR0B7C9</accession>
<feature type="region of interest" description="Disordered" evidence="1">
    <location>
        <begin position="223"/>
        <end position="257"/>
    </location>
</feature>
<evidence type="ECO:0000256" key="1">
    <source>
        <dbReference type="SAM" id="MobiDB-lite"/>
    </source>
</evidence>
<comment type="caution">
    <text evidence="2">The sequence shown here is derived from an EMBL/GenBank/DDBJ whole genome shotgun (WGS) entry which is preliminary data.</text>
</comment>